<proteinExistence type="inferred from homology"/>
<dbReference type="InterPro" id="IPR023997">
    <property type="entry name" value="TonB-dep_OMP_SusC/RagA_CS"/>
</dbReference>
<dbReference type="InterPro" id="IPR036942">
    <property type="entry name" value="Beta-barrel_TonB_sf"/>
</dbReference>
<dbReference type="Gene3D" id="2.40.170.20">
    <property type="entry name" value="TonB-dependent receptor, beta-barrel domain"/>
    <property type="match status" value="1"/>
</dbReference>
<protein>
    <submittedName>
        <fullName evidence="12">TonB-linked outer membrane protein, SusC/RagA family</fullName>
    </submittedName>
</protein>
<dbReference type="EMBL" id="FXTB01000001">
    <property type="protein sequence ID" value="SMO41546.1"/>
    <property type="molecule type" value="Genomic_DNA"/>
</dbReference>
<evidence type="ECO:0000256" key="5">
    <source>
        <dbReference type="ARBA" id="ARBA00023077"/>
    </source>
</evidence>
<organism evidence="12 13">
    <name type="scientific">Saccharicrinis carchari</name>
    <dbReference type="NCBI Taxonomy" id="1168039"/>
    <lineage>
        <taxon>Bacteria</taxon>
        <taxon>Pseudomonadati</taxon>
        <taxon>Bacteroidota</taxon>
        <taxon>Bacteroidia</taxon>
        <taxon>Marinilabiliales</taxon>
        <taxon>Marinilabiliaceae</taxon>
        <taxon>Saccharicrinis</taxon>
    </lineage>
</organism>
<keyword evidence="7 8" id="KW-0998">Cell outer membrane</keyword>
<dbReference type="Proteomes" id="UP000319040">
    <property type="component" value="Unassembled WGS sequence"/>
</dbReference>
<keyword evidence="5 9" id="KW-0798">TonB box</keyword>
<keyword evidence="3 8" id="KW-1134">Transmembrane beta strand</keyword>
<evidence type="ECO:0000256" key="8">
    <source>
        <dbReference type="PROSITE-ProRule" id="PRU01360"/>
    </source>
</evidence>
<dbReference type="InterPro" id="IPR037066">
    <property type="entry name" value="Plug_dom_sf"/>
</dbReference>
<comment type="subcellular location">
    <subcellularLocation>
        <location evidence="1 8">Cell outer membrane</location>
        <topology evidence="1 8">Multi-pass membrane protein</topology>
    </subcellularLocation>
</comment>
<keyword evidence="4 8" id="KW-0812">Transmembrane</keyword>
<dbReference type="GO" id="GO:0009279">
    <property type="term" value="C:cell outer membrane"/>
    <property type="evidence" value="ECO:0007669"/>
    <property type="project" value="UniProtKB-SubCell"/>
</dbReference>
<dbReference type="SUPFAM" id="SSF49464">
    <property type="entry name" value="Carboxypeptidase regulatory domain-like"/>
    <property type="match status" value="1"/>
</dbReference>
<dbReference type="Gene3D" id="2.60.40.1120">
    <property type="entry name" value="Carboxypeptidase-like, regulatory domain"/>
    <property type="match status" value="1"/>
</dbReference>
<dbReference type="OrthoDB" id="778480at2"/>
<dbReference type="InterPro" id="IPR012910">
    <property type="entry name" value="Plug_dom"/>
</dbReference>
<keyword evidence="6 8" id="KW-0472">Membrane</keyword>
<keyword evidence="2 8" id="KW-0813">Transport</keyword>
<evidence type="ECO:0000256" key="1">
    <source>
        <dbReference type="ARBA" id="ARBA00004571"/>
    </source>
</evidence>
<evidence type="ECO:0000313" key="12">
    <source>
        <dbReference type="EMBL" id="SMO41546.1"/>
    </source>
</evidence>
<dbReference type="NCBIfam" id="TIGR04057">
    <property type="entry name" value="SusC_RagA_signa"/>
    <property type="match status" value="1"/>
</dbReference>
<evidence type="ECO:0000256" key="3">
    <source>
        <dbReference type="ARBA" id="ARBA00022452"/>
    </source>
</evidence>
<dbReference type="PROSITE" id="PS52016">
    <property type="entry name" value="TONB_DEPENDENT_REC_3"/>
    <property type="match status" value="1"/>
</dbReference>
<dbReference type="AlphaFoldDB" id="A0A521B3C7"/>
<evidence type="ECO:0000313" key="13">
    <source>
        <dbReference type="Proteomes" id="UP000319040"/>
    </source>
</evidence>
<sequence length="1075" mass="118929">MEKKSIRPGSVLDSLRLKKYRGIQLLGIFLLCSLLATAQQLNVSGVVTDPSGAPLPGVNVFEAANPTAGVITNYDGEYAITVSGAEAQVTFSFIGYTTQIIDVAGRSTINVTLSEEMLGLDEVVVVGFGTQKKVNVTGAVSSVDTKVLESRPVQNVAQALQGVVPGLNFSQNNGGGALDNTLSVNIRGSGTIGAGSSSSPLILIDGVEGNMNAINPADIENISVLKDAASAAIYGSRASFGVILITTKTGKAGRTKVNYGYNLRLADAAQIPEMMDSWQFATYFNEAASNSGQGAVFAPEVMDRIEEYQKWQKGEISGSVDGTTLNPNNNRWNAYTGANANTDWFAEMYNDWVPSHEHNLSMSGGTEKVTYVVSSNFLDQRGLINHGKDEFNRYSLNGRINANLTEKIKLNYSNKWIREEYERPSYMTGLFFHNIARRWPTNPVRDPNGYYMEGMEILQMRDGGVDRKQTDYLYQQVHFTFEPIENMKINAEGNYNTKTVFQHWDVLPIYGHDGDGNPFPAPWRGGDAGSSSVAESAYKENLISTNLYADYFKQFDSGHYFKVLAGANVELMKTRNVGGSRKDLITPDVPTINTATNETPSLYGGYAHWSTLGFFGRVNYNYMEKYLFEANIRRDGTSRFIDDKTWGTFPSFSAGWNIAREDFFSGLSDKISSFKLRASWGQLGNMNTNAWYPFYQTMPIGVGSGSWLVDGKRPNNSRAPGIVSALMTWETIESWDVGLDWIALNGRFTGVFDVFKRTTKDMIGPAPELSSILGTGVPRINNADMESYGWELELQWRDRIGDFSYGAKLALSDDQQKVTRYPNDSYALGSWYSGRMHNDIWGYTTVGIAKSQAEMDAHLAKVDQSSLGSQWAAGDIMYADIDGDGEINTGAYTLDDHGDLSIIGNSSPRYKFGITLDAAWKGFDMSMFWQGVAKRDYALGGPYFWGASGGMWQSAGFKEHWDFFRAEDNPLGANLNSYYPRPLFTSNKNQRTQSRYLQDASYMRLKNIQLGYTLPKSLTDRVKIQSVRFYVSADNLLTFSDITGVFDPELLGGDWGAGKLYPLSKTISMGVNVNF</sequence>
<evidence type="ECO:0000259" key="11">
    <source>
        <dbReference type="Pfam" id="PF07715"/>
    </source>
</evidence>
<dbReference type="SUPFAM" id="SSF56935">
    <property type="entry name" value="Porins"/>
    <property type="match status" value="1"/>
</dbReference>
<reference evidence="12 13" key="1">
    <citation type="submission" date="2017-05" db="EMBL/GenBank/DDBJ databases">
        <authorList>
            <person name="Varghese N."/>
            <person name="Submissions S."/>
        </authorList>
    </citation>
    <scope>NUCLEOTIDE SEQUENCE [LARGE SCALE GENOMIC DNA]</scope>
    <source>
        <strain evidence="12 13">DSM 27040</strain>
    </source>
</reference>
<name>A0A521B3C7_SACCC</name>
<evidence type="ECO:0000256" key="9">
    <source>
        <dbReference type="RuleBase" id="RU003357"/>
    </source>
</evidence>
<dbReference type="RefSeq" id="WP_142532000.1">
    <property type="nucleotide sequence ID" value="NZ_FXTB01000001.1"/>
</dbReference>
<comment type="similarity">
    <text evidence="8 9">Belongs to the TonB-dependent receptor family.</text>
</comment>
<dbReference type="Pfam" id="PF13715">
    <property type="entry name" value="CarbopepD_reg_2"/>
    <property type="match status" value="1"/>
</dbReference>
<dbReference type="InterPro" id="IPR023996">
    <property type="entry name" value="TonB-dep_OMP_SusC/RagA"/>
</dbReference>
<dbReference type="InterPro" id="IPR039426">
    <property type="entry name" value="TonB-dep_rcpt-like"/>
</dbReference>
<dbReference type="Gene3D" id="2.170.130.10">
    <property type="entry name" value="TonB-dependent receptor, plug domain"/>
    <property type="match status" value="1"/>
</dbReference>
<evidence type="ECO:0000259" key="10">
    <source>
        <dbReference type="Pfam" id="PF00593"/>
    </source>
</evidence>
<evidence type="ECO:0000256" key="4">
    <source>
        <dbReference type="ARBA" id="ARBA00022692"/>
    </source>
</evidence>
<dbReference type="Pfam" id="PF07715">
    <property type="entry name" value="Plug"/>
    <property type="match status" value="1"/>
</dbReference>
<dbReference type="NCBIfam" id="TIGR04056">
    <property type="entry name" value="OMP_RagA_SusC"/>
    <property type="match status" value="1"/>
</dbReference>
<dbReference type="Pfam" id="PF00593">
    <property type="entry name" value="TonB_dep_Rec_b-barrel"/>
    <property type="match status" value="1"/>
</dbReference>
<dbReference type="InterPro" id="IPR000531">
    <property type="entry name" value="Beta-barrel_TonB"/>
</dbReference>
<dbReference type="InterPro" id="IPR008969">
    <property type="entry name" value="CarboxyPept-like_regulatory"/>
</dbReference>
<feature type="domain" description="TonB-dependent receptor plug" evidence="11">
    <location>
        <begin position="133"/>
        <end position="242"/>
    </location>
</feature>
<feature type="domain" description="TonB-dependent receptor-like beta-barrel" evidence="10">
    <location>
        <begin position="461"/>
        <end position="910"/>
    </location>
</feature>
<gene>
    <name evidence="12" type="ORF">SAMN06265379_101656</name>
</gene>
<keyword evidence="13" id="KW-1185">Reference proteome</keyword>
<evidence type="ECO:0000256" key="2">
    <source>
        <dbReference type="ARBA" id="ARBA00022448"/>
    </source>
</evidence>
<evidence type="ECO:0000256" key="7">
    <source>
        <dbReference type="ARBA" id="ARBA00023237"/>
    </source>
</evidence>
<evidence type="ECO:0000256" key="6">
    <source>
        <dbReference type="ARBA" id="ARBA00023136"/>
    </source>
</evidence>
<accession>A0A521B3C7</accession>